<dbReference type="Proteomes" id="UP001524944">
    <property type="component" value="Unassembled WGS sequence"/>
</dbReference>
<feature type="transmembrane region" description="Helical" evidence="7">
    <location>
        <begin position="752"/>
        <end position="775"/>
    </location>
</feature>
<feature type="transmembrane region" description="Helical" evidence="7">
    <location>
        <begin position="326"/>
        <end position="348"/>
    </location>
</feature>
<evidence type="ECO:0000259" key="8">
    <source>
        <dbReference type="Pfam" id="PF02687"/>
    </source>
</evidence>
<evidence type="ECO:0000256" key="5">
    <source>
        <dbReference type="ARBA" id="ARBA00023136"/>
    </source>
</evidence>
<dbReference type="InterPro" id="IPR003838">
    <property type="entry name" value="ABC3_permease_C"/>
</dbReference>
<feature type="transmembrane region" description="Helical" evidence="7">
    <location>
        <begin position="268"/>
        <end position="294"/>
    </location>
</feature>
<dbReference type="RefSeq" id="WP_089610448.1">
    <property type="nucleotide sequence ID" value="NZ_CP022121.1"/>
</dbReference>
<dbReference type="EMBL" id="JANPWE010000007">
    <property type="protein sequence ID" value="MCR6546397.1"/>
    <property type="molecule type" value="Genomic_DNA"/>
</dbReference>
<feature type="transmembrane region" description="Helical" evidence="7">
    <location>
        <begin position="451"/>
        <end position="475"/>
    </location>
</feature>
<evidence type="ECO:0000256" key="4">
    <source>
        <dbReference type="ARBA" id="ARBA00022989"/>
    </source>
</evidence>
<evidence type="ECO:0000256" key="2">
    <source>
        <dbReference type="ARBA" id="ARBA00022475"/>
    </source>
</evidence>
<feature type="transmembrane region" description="Helical" evidence="7">
    <location>
        <begin position="381"/>
        <end position="400"/>
    </location>
</feature>
<dbReference type="PANTHER" id="PTHR30572">
    <property type="entry name" value="MEMBRANE COMPONENT OF TRANSPORTER-RELATED"/>
    <property type="match status" value="1"/>
</dbReference>
<dbReference type="Pfam" id="PF02687">
    <property type="entry name" value="FtsX"/>
    <property type="match status" value="2"/>
</dbReference>
<name>A0ABT1Y680_9FIRM</name>
<reference evidence="9 10" key="1">
    <citation type="submission" date="2022-08" db="EMBL/GenBank/DDBJ databases">
        <title>Proteogenomics of the novel Dehalobacterium formicoaceticum strain EZ94 highlights a key role of methyltransferases during anaerobic dichloromethane degradation.</title>
        <authorList>
            <person name="Wasmund K."/>
        </authorList>
    </citation>
    <scope>NUCLEOTIDE SEQUENCE [LARGE SCALE GENOMIC DNA]</scope>
    <source>
        <strain evidence="9 10">EZ94</strain>
    </source>
</reference>
<organism evidence="9 10">
    <name type="scientific">Dehalobacterium formicoaceticum</name>
    <dbReference type="NCBI Taxonomy" id="51515"/>
    <lineage>
        <taxon>Bacteria</taxon>
        <taxon>Bacillati</taxon>
        <taxon>Bacillota</taxon>
        <taxon>Clostridia</taxon>
        <taxon>Eubacteriales</taxon>
        <taxon>Peptococcaceae</taxon>
        <taxon>Dehalobacterium</taxon>
    </lineage>
</organism>
<evidence type="ECO:0000313" key="10">
    <source>
        <dbReference type="Proteomes" id="UP001524944"/>
    </source>
</evidence>
<feature type="domain" description="ABC3 transporter permease C-terminal" evidence="8">
    <location>
        <begin position="276"/>
        <end position="411"/>
    </location>
</feature>
<keyword evidence="5 7" id="KW-0472">Membrane</keyword>
<evidence type="ECO:0000256" key="1">
    <source>
        <dbReference type="ARBA" id="ARBA00004651"/>
    </source>
</evidence>
<gene>
    <name evidence="9" type="ORF">NVS47_12900</name>
</gene>
<accession>A0ABT1Y680</accession>
<evidence type="ECO:0000313" key="9">
    <source>
        <dbReference type="EMBL" id="MCR6546397.1"/>
    </source>
</evidence>
<dbReference type="InterPro" id="IPR050250">
    <property type="entry name" value="Macrolide_Exporter_MacB"/>
</dbReference>
<evidence type="ECO:0000256" key="7">
    <source>
        <dbReference type="SAM" id="Phobius"/>
    </source>
</evidence>
<feature type="domain" description="ABC3 transporter permease C-terminal" evidence="8">
    <location>
        <begin position="703"/>
        <end position="818"/>
    </location>
</feature>
<feature type="transmembrane region" description="Helical" evidence="7">
    <location>
        <begin position="21"/>
        <end position="43"/>
    </location>
</feature>
<comment type="caution">
    <text evidence="9">The sequence shown here is derived from an EMBL/GenBank/DDBJ whole genome shotgun (WGS) entry which is preliminary data.</text>
</comment>
<proteinExistence type="inferred from homology"/>
<keyword evidence="3 7" id="KW-0812">Transmembrane</keyword>
<dbReference type="PANTHER" id="PTHR30572:SF4">
    <property type="entry name" value="ABC TRANSPORTER PERMEASE YTRF"/>
    <property type="match status" value="1"/>
</dbReference>
<keyword evidence="2" id="KW-1003">Cell membrane</keyword>
<sequence>MKSYHALAWKELKTQKITSTLILIAIILSTMMTTVIGQSWGILQALREQQAGMLNGNRYATFHNLTEEQKLFLEKDDRLSFVGSNMTLGTAKLKNSGISLQLREYDEQDLSVYPTVTQLSKGHLPQKAGEIALPQDALDYLGFSGDIGDTVTLSLSISLLQDTEEAYEYQAEFTLCGILRSNYIGYSSGVVTGIAGEGTAEKWLSEKYKLYSTDFRTADKGGFQQTVSDLADKVGVPKSRIQYNWLYLSALGIDYSESDSDESKTSGFSYMTVAGIMIGALVLLAAGLVIYNILKIAVSKRIKEYGTLRAIGAHQGQLYRLVAEELILLCLAGIPIGAILGVISAGGITKAATSLFSPEIFMVQSIQELDKLIAQNSTGKLLPLLVSAAITLVFAFIAAMPAARYAARVSPTVAMHGITSKVKRKNRKDKHIRNFEAFYARLNLKRNTARTAITILSLVMSITVFVAIQSFSGLLDASQDVQKLHLGDYSITNDTIGFNPSVVEDLKLQQGISSVSTLKYSLYKQESDGTLPIETGFKLRPAETLQIIGVDEERLKSLMPALTKDEMQELKDGKACLIKNPIAIAYEGKQTETTSFTAGDTISVANNELKVFGNSDAVGLDNEGFVNGVQVVVFDTVYDQLTGKNTYSELYPILEDGANTQAVEQKIEQICNQTAGSRWLSYQNTDRQLEESYQQIRLIAWGLILFIGLIGLLNIINTTYTNIHTRINEIGMQRAIGMSTASLYKTFLWEGAYYGIIAGAIGAVAGYICTIFVEAAATDQLVFVAVPISPIIQAAFASIVACLIATCIPLSQIAKMSIVDSIETVE</sequence>
<feature type="transmembrane region" description="Helical" evidence="7">
    <location>
        <begin position="698"/>
        <end position="716"/>
    </location>
</feature>
<comment type="similarity">
    <text evidence="6">Belongs to the ABC-4 integral membrane protein family.</text>
</comment>
<protein>
    <submittedName>
        <fullName evidence="9">FtsX-like permease family protein</fullName>
    </submittedName>
</protein>
<comment type="subcellular location">
    <subcellularLocation>
        <location evidence="1">Cell membrane</location>
        <topology evidence="1">Multi-pass membrane protein</topology>
    </subcellularLocation>
</comment>
<evidence type="ECO:0000256" key="3">
    <source>
        <dbReference type="ARBA" id="ARBA00022692"/>
    </source>
</evidence>
<keyword evidence="10" id="KW-1185">Reference proteome</keyword>
<feature type="transmembrane region" description="Helical" evidence="7">
    <location>
        <begin position="781"/>
        <end position="808"/>
    </location>
</feature>
<keyword evidence="4 7" id="KW-1133">Transmembrane helix</keyword>
<evidence type="ECO:0000256" key="6">
    <source>
        <dbReference type="ARBA" id="ARBA00038076"/>
    </source>
</evidence>